<dbReference type="GO" id="GO:0043565">
    <property type="term" value="F:sequence-specific DNA binding"/>
    <property type="evidence" value="ECO:0007669"/>
    <property type="project" value="InterPro"/>
</dbReference>
<keyword evidence="4" id="KW-0804">Transcription</keyword>
<proteinExistence type="predicted"/>
<protein>
    <submittedName>
        <fullName evidence="7">AraC family transcriptional regulator</fullName>
    </submittedName>
</protein>
<keyword evidence="3" id="KW-0238">DNA-binding</keyword>
<dbReference type="Pfam" id="PF12833">
    <property type="entry name" value="HTH_18"/>
    <property type="match status" value="1"/>
</dbReference>
<comment type="caution">
    <text evidence="7">The sequence shown here is derived from an EMBL/GenBank/DDBJ whole genome shotgun (WGS) entry which is preliminary data.</text>
</comment>
<evidence type="ECO:0000256" key="1">
    <source>
        <dbReference type="ARBA" id="ARBA00004496"/>
    </source>
</evidence>
<dbReference type="Proteomes" id="UP001268036">
    <property type="component" value="Unassembled WGS sequence"/>
</dbReference>
<sequence>MSMTVDSTVALSRRPDTRLVGLAAWQERLAKEVLLQHLERGISVSQVASVCGLSRSHFTRQFKLSAGLAPLEWLRQQRIVRAQQLLAEHRLPLAAIALECGFFDQAHLSRVFTRAVGVPPLAWQQQALERRLLAELTQVQPQHGQQAVA</sequence>
<gene>
    <name evidence="7" type="ORF">QE440_001614</name>
</gene>
<evidence type="ECO:0000256" key="3">
    <source>
        <dbReference type="ARBA" id="ARBA00023125"/>
    </source>
</evidence>
<evidence type="ECO:0000313" key="7">
    <source>
        <dbReference type="EMBL" id="MDR6233873.1"/>
    </source>
</evidence>
<dbReference type="RefSeq" id="WP_309757168.1">
    <property type="nucleotide sequence ID" value="NZ_JAVJAF010000001.1"/>
</dbReference>
<evidence type="ECO:0000256" key="5">
    <source>
        <dbReference type="ARBA" id="ARBA00037345"/>
    </source>
</evidence>
<evidence type="ECO:0000259" key="6">
    <source>
        <dbReference type="PROSITE" id="PS01124"/>
    </source>
</evidence>
<dbReference type="PROSITE" id="PS00041">
    <property type="entry name" value="HTH_ARAC_FAMILY_1"/>
    <property type="match status" value="1"/>
</dbReference>
<dbReference type="InterPro" id="IPR009057">
    <property type="entry name" value="Homeodomain-like_sf"/>
</dbReference>
<organism evidence="7 8">
    <name type="scientific">Pseudomonas oryzihabitans</name>
    <dbReference type="NCBI Taxonomy" id="47885"/>
    <lineage>
        <taxon>Bacteria</taxon>
        <taxon>Pseudomonadati</taxon>
        <taxon>Pseudomonadota</taxon>
        <taxon>Gammaproteobacteria</taxon>
        <taxon>Pseudomonadales</taxon>
        <taxon>Pseudomonadaceae</taxon>
        <taxon>Pseudomonas</taxon>
    </lineage>
</organism>
<dbReference type="SMART" id="SM00342">
    <property type="entry name" value="HTH_ARAC"/>
    <property type="match status" value="1"/>
</dbReference>
<dbReference type="InterPro" id="IPR018062">
    <property type="entry name" value="HTH_AraC-typ_CS"/>
</dbReference>
<evidence type="ECO:0000313" key="8">
    <source>
        <dbReference type="Proteomes" id="UP001268036"/>
    </source>
</evidence>
<dbReference type="InterPro" id="IPR018060">
    <property type="entry name" value="HTH_AraC"/>
</dbReference>
<dbReference type="AlphaFoldDB" id="A0AAJ2BVU1"/>
<dbReference type="EMBL" id="JAVJAF010000001">
    <property type="protein sequence ID" value="MDR6233873.1"/>
    <property type="molecule type" value="Genomic_DNA"/>
</dbReference>
<dbReference type="PANTHER" id="PTHR46796">
    <property type="entry name" value="HTH-TYPE TRANSCRIPTIONAL ACTIVATOR RHAS-RELATED"/>
    <property type="match status" value="1"/>
</dbReference>
<name>A0AAJ2BVU1_9PSED</name>
<reference evidence="7" key="1">
    <citation type="submission" date="2023-08" db="EMBL/GenBank/DDBJ databases">
        <title>Functional and genomic diversity of the sorghum phyllosphere microbiome.</title>
        <authorList>
            <person name="Shade A."/>
        </authorList>
    </citation>
    <scope>NUCLEOTIDE SEQUENCE</scope>
    <source>
        <strain evidence="7">SORGH_AS_0201</strain>
    </source>
</reference>
<comment type="function">
    <text evidence="5">Regulatory protein of the TOL plasmid xyl operons. XylS activates the xylXYZLTEGFJQKIH operon required for the degradation of toluene, m-xylene and p-xylene.</text>
</comment>
<evidence type="ECO:0000256" key="2">
    <source>
        <dbReference type="ARBA" id="ARBA00023015"/>
    </source>
</evidence>
<dbReference type="InterPro" id="IPR050204">
    <property type="entry name" value="AraC_XylS_family_regulators"/>
</dbReference>
<dbReference type="Gene3D" id="1.10.10.60">
    <property type="entry name" value="Homeodomain-like"/>
    <property type="match status" value="2"/>
</dbReference>
<dbReference type="PROSITE" id="PS01124">
    <property type="entry name" value="HTH_ARAC_FAMILY_2"/>
    <property type="match status" value="1"/>
</dbReference>
<dbReference type="PANTHER" id="PTHR46796:SF14">
    <property type="entry name" value="TRANSCRIPTIONAL REGULATORY PROTEIN"/>
    <property type="match status" value="1"/>
</dbReference>
<feature type="domain" description="HTH araC/xylS-type" evidence="6">
    <location>
        <begin position="28"/>
        <end position="126"/>
    </location>
</feature>
<dbReference type="GO" id="GO:0005737">
    <property type="term" value="C:cytoplasm"/>
    <property type="evidence" value="ECO:0007669"/>
    <property type="project" value="UniProtKB-SubCell"/>
</dbReference>
<evidence type="ECO:0000256" key="4">
    <source>
        <dbReference type="ARBA" id="ARBA00023163"/>
    </source>
</evidence>
<dbReference type="GO" id="GO:0003700">
    <property type="term" value="F:DNA-binding transcription factor activity"/>
    <property type="evidence" value="ECO:0007669"/>
    <property type="project" value="InterPro"/>
</dbReference>
<keyword evidence="2" id="KW-0805">Transcription regulation</keyword>
<dbReference type="SUPFAM" id="SSF46689">
    <property type="entry name" value="Homeodomain-like"/>
    <property type="match status" value="2"/>
</dbReference>
<accession>A0AAJ2BVU1</accession>
<dbReference type="GO" id="GO:0009893">
    <property type="term" value="P:positive regulation of metabolic process"/>
    <property type="evidence" value="ECO:0007669"/>
    <property type="project" value="UniProtKB-ARBA"/>
</dbReference>
<comment type="subcellular location">
    <subcellularLocation>
        <location evidence="1">Cytoplasm</location>
    </subcellularLocation>
</comment>